<organism evidence="3 4">
    <name type="scientific">Qiania dongpingensis</name>
    <dbReference type="NCBI Taxonomy" id="2763669"/>
    <lineage>
        <taxon>Bacteria</taxon>
        <taxon>Bacillati</taxon>
        <taxon>Bacillota</taxon>
        <taxon>Clostridia</taxon>
        <taxon>Lachnospirales</taxon>
        <taxon>Lachnospiraceae</taxon>
        <taxon>Qiania</taxon>
    </lineage>
</organism>
<dbReference type="PANTHER" id="PTHR21666:SF270">
    <property type="entry name" value="MUREIN HYDROLASE ACTIVATOR ENVC"/>
    <property type="match status" value="1"/>
</dbReference>
<keyword evidence="1" id="KW-1133">Transmembrane helix</keyword>
<feature type="transmembrane region" description="Helical" evidence="1">
    <location>
        <begin position="12"/>
        <end position="35"/>
    </location>
</feature>
<feature type="domain" description="M23ase beta-sheet core" evidence="2">
    <location>
        <begin position="167"/>
        <end position="270"/>
    </location>
</feature>
<dbReference type="EMBL" id="CP060634">
    <property type="protein sequence ID" value="QNM05735.1"/>
    <property type="molecule type" value="Genomic_DNA"/>
</dbReference>
<protein>
    <submittedName>
        <fullName evidence="3">M23 family metallopeptidase</fullName>
    </submittedName>
</protein>
<dbReference type="InterPro" id="IPR016047">
    <property type="entry name" value="M23ase_b-sheet_dom"/>
</dbReference>
<dbReference type="Gene3D" id="2.70.70.10">
    <property type="entry name" value="Glucose Permease (Domain IIA)"/>
    <property type="match status" value="1"/>
</dbReference>
<dbReference type="InterPro" id="IPR050570">
    <property type="entry name" value="Cell_wall_metabolism_enzyme"/>
</dbReference>
<proteinExistence type="predicted"/>
<accession>A0A7G9G4K3</accession>
<dbReference type="PANTHER" id="PTHR21666">
    <property type="entry name" value="PEPTIDASE-RELATED"/>
    <property type="match status" value="1"/>
</dbReference>
<keyword evidence="1" id="KW-0472">Membrane</keyword>
<dbReference type="Proteomes" id="UP000515823">
    <property type="component" value="Chromosome"/>
</dbReference>
<dbReference type="InterPro" id="IPR011055">
    <property type="entry name" value="Dup_hybrid_motif"/>
</dbReference>
<evidence type="ECO:0000313" key="3">
    <source>
        <dbReference type="EMBL" id="QNM05735.1"/>
    </source>
</evidence>
<dbReference type="SUPFAM" id="SSF51261">
    <property type="entry name" value="Duplicated hybrid motif"/>
    <property type="match status" value="1"/>
</dbReference>
<dbReference type="GO" id="GO:0004222">
    <property type="term" value="F:metalloendopeptidase activity"/>
    <property type="evidence" value="ECO:0007669"/>
    <property type="project" value="TreeGrafter"/>
</dbReference>
<sequence length="296" mass="33875">MEPERAVRKRNSLGFLGFAVLLLGIVLVCMLHFFWENPVYYQLNEYTSEEEPFRAMAFGEGNLSAMFSMAEEKKEDPFEVIAAFMADSEYDLTDEKGKSLSFGRWQDIKKGVSKVKPVEFTKLSHAYETLLADLEYFPLPQGDSEASRNYGYEDSWGYERTYGGERRHEGTDIMGGGNSRGFFPVISVSDGTIEHIGWLELGGWRIGIRTPHGAYLYYAHLSSYDHEFVPGEEIKAGQLLGFMGDTGYSKVEGTTGNFAVHLHFGIYFRTDHYEELSVNPYWILKYLEDKKVKYSY</sequence>
<dbReference type="CDD" id="cd12797">
    <property type="entry name" value="M23_peptidase"/>
    <property type="match status" value="1"/>
</dbReference>
<dbReference type="Pfam" id="PF01551">
    <property type="entry name" value="Peptidase_M23"/>
    <property type="match status" value="1"/>
</dbReference>
<evidence type="ECO:0000259" key="2">
    <source>
        <dbReference type="Pfam" id="PF01551"/>
    </source>
</evidence>
<keyword evidence="1" id="KW-0812">Transmembrane</keyword>
<reference evidence="3 4" key="1">
    <citation type="submission" date="2020-08" db="EMBL/GenBank/DDBJ databases">
        <authorList>
            <person name="Liu C."/>
            <person name="Sun Q."/>
        </authorList>
    </citation>
    <scope>NUCLEOTIDE SEQUENCE [LARGE SCALE GENOMIC DNA]</scope>
    <source>
        <strain evidence="3 4">NSJ-38</strain>
    </source>
</reference>
<name>A0A7G9G4K3_9FIRM</name>
<evidence type="ECO:0000256" key="1">
    <source>
        <dbReference type="SAM" id="Phobius"/>
    </source>
</evidence>
<gene>
    <name evidence="3" type="ORF">H9Q78_00750</name>
</gene>
<keyword evidence="4" id="KW-1185">Reference proteome</keyword>
<dbReference type="KEGG" id="qdo:H9Q78_00750"/>
<evidence type="ECO:0000313" key="4">
    <source>
        <dbReference type="Proteomes" id="UP000515823"/>
    </source>
</evidence>
<dbReference type="AlphaFoldDB" id="A0A7G9G4K3"/>